<evidence type="ECO:0000313" key="1">
    <source>
        <dbReference type="EMBL" id="KAK8759997.1"/>
    </source>
</evidence>
<dbReference type="AlphaFoldDB" id="A0AAQ4DC07"/>
<protein>
    <submittedName>
        <fullName evidence="1">Uncharacterized protein</fullName>
    </submittedName>
</protein>
<dbReference type="EMBL" id="JARKHS020032452">
    <property type="protein sequence ID" value="KAK8759997.1"/>
    <property type="molecule type" value="Genomic_DNA"/>
</dbReference>
<name>A0AAQ4DC07_AMBAM</name>
<accession>A0AAQ4DC07</accession>
<proteinExistence type="predicted"/>
<dbReference type="Proteomes" id="UP001321473">
    <property type="component" value="Unassembled WGS sequence"/>
</dbReference>
<reference evidence="1 2" key="1">
    <citation type="journal article" date="2023" name="Arcadia Sci">
        <title>De novo assembly of a long-read Amblyomma americanum tick genome.</title>
        <authorList>
            <person name="Chou S."/>
            <person name="Poskanzer K.E."/>
            <person name="Rollins M."/>
            <person name="Thuy-Boun P.S."/>
        </authorList>
    </citation>
    <scope>NUCLEOTIDE SEQUENCE [LARGE SCALE GENOMIC DNA]</scope>
    <source>
        <strain evidence="1">F_SG_1</strain>
        <tissue evidence="1">Salivary glands</tissue>
    </source>
</reference>
<evidence type="ECO:0000313" key="2">
    <source>
        <dbReference type="Proteomes" id="UP001321473"/>
    </source>
</evidence>
<organism evidence="1 2">
    <name type="scientific">Amblyomma americanum</name>
    <name type="common">Lone star tick</name>
    <dbReference type="NCBI Taxonomy" id="6943"/>
    <lineage>
        <taxon>Eukaryota</taxon>
        <taxon>Metazoa</taxon>
        <taxon>Ecdysozoa</taxon>
        <taxon>Arthropoda</taxon>
        <taxon>Chelicerata</taxon>
        <taxon>Arachnida</taxon>
        <taxon>Acari</taxon>
        <taxon>Parasitiformes</taxon>
        <taxon>Ixodida</taxon>
        <taxon>Ixodoidea</taxon>
        <taxon>Ixodidae</taxon>
        <taxon>Amblyomminae</taxon>
        <taxon>Amblyomma</taxon>
    </lineage>
</organism>
<sequence>MVAFMKNYITGNDWLDFVNSLLPASSMIRNTSALLVTEMDVVRKVVDELRKNYDLGVTYMLVHIAVEIGRFYHIPHSRVTTACLQLADEILPPVWSRVLNNLTIPLTADPSRADQIFHKVHEVFSKHALKFGMSEDDKDLSSFLIANVSLRTHNSTMNTLQNHSVWRPSEISGSSASFPTMHAVLKRREALRRLTQPPSAEEAILGRYLLTNDVTYSRLLNTVMLPAALRRRPVLYTNQVPLELDMGVVGVLLAIQVFRAGEPAESSFDEWYHTNVGFFSHCMAGSKIQNVAASFESLPTSRVLTLFRLTYSLLIVHRVVREEYEEYRGASNFDKVWQSAQQTLYRRYCLLTCGGSWSSDSEKSRLDCFVPIANSPAFFEAFECPSLKFGLGKSCLDLA</sequence>
<keyword evidence="2" id="KW-1185">Reference proteome</keyword>
<comment type="caution">
    <text evidence="1">The sequence shown here is derived from an EMBL/GenBank/DDBJ whole genome shotgun (WGS) entry which is preliminary data.</text>
</comment>
<gene>
    <name evidence="1" type="ORF">V5799_028736</name>
</gene>